<dbReference type="InterPro" id="IPR015421">
    <property type="entry name" value="PyrdxlP-dep_Trfase_major"/>
</dbReference>
<dbReference type="GO" id="GO:0030170">
    <property type="term" value="F:pyridoxal phosphate binding"/>
    <property type="evidence" value="ECO:0007669"/>
    <property type="project" value="InterPro"/>
</dbReference>
<evidence type="ECO:0000256" key="4">
    <source>
        <dbReference type="ARBA" id="ARBA00023239"/>
    </source>
</evidence>
<dbReference type="Proteomes" id="UP000572680">
    <property type="component" value="Unassembled WGS sequence"/>
</dbReference>
<evidence type="ECO:0000313" key="8">
    <source>
        <dbReference type="Proteomes" id="UP000572680"/>
    </source>
</evidence>
<protein>
    <recommendedName>
        <fullName evidence="2">cysteine-S-conjugate beta-lyase</fullName>
        <ecNumber evidence="2">4.4.1.13</ecNumber>
    </recommendedName>
</protein>
<dbReference type="RefSeq" id="WP_220509742.1">
    <property type="nucleotide sequence ID" value="NZ_BAAALP010000001.1"/>
</dbReference>
<keyword evidence="4 7" id="KW-0456">Lyase</keyword>
<dbReference type="EC" id="4.4.1.13" evidence="2"/>
<dbReference type="InterPro" id="IPR015422">
    <property type="entry name" value="PyrdxlP-dep_Trfase_small"/>
</dbReference>
<comment type="similarity">
    <text evidence="5">Belongs to the class-II pyridoxal-phosphate-dependent aminotransferase family. MalY/PatB cystathionine beta-lyase subfamily.</text>
</comment>
<evidence type="ECO:0000313" key="7">
    <source>
        <dbReference type="EMBL" id="MBA8953470.1"/>
    </source>
</evidence>
<keyword evidence="8" id="KW-1185">Reference proteome</keyword>
<comment type="caution">
    <text evidence="7">The sequence shown here is derived from an EMBL/GenBank/DDBJ whole genome shotgun (WGS) entry which is preliminary data.</text>
</comment>
<organism evidence="7 8">
    <name type="scientific">Actinomadura namibiensis</name>
    <dbReference type="NCBI Taxonomy" id="182080"/>
    <lineage>
        <taxon>Bacteria</taxon>
        <taxon>Bacillati</taxon>
        <taxon>Actinomycetota</taxon>
        <taxon>Actinomycetes</taxon>
        <taxon>Streptosporangiales</taxon>
        <taxon>Thermomonosporaceae</taxon>
        <taxon>Actinomadura</taxon>
    </lineage>
</organism>
<proteinExistence type="inferred from homology"/>
<name>A0A7W3QNB7_ACTNM</name>
<dbReference type="GO" id="GO:0047804">
    <property type="term" value="F:cysteine-S-conjugate beta-lyase activity"/>
    <property type="evidence" value="ECO:0007669"/>
    <property type="project" value="UniProtKB-EC"/>
</dbReference>
<accession>A0A7W3QNB7</accession>
<dbReference type="EMBL" id="JACJIA010000006">
    <property type="protein sequence ID" value="MBA8953470.1"/>
    <property type="molecule type" value="Genomic_DNA"/>
</dbReference>
<dbReference type="Gene3D" id="3.40.640.10">
    <property type="entry name" value="Type I PLP-dependent aspartate aminotransferase-like (Major domain)"/>
    <property type="match status" value="1"/>
</dbReference>
<evidence type="ECO:0000259" key="6">
    <source>
        <dbReference type="Pfam" id="PF00155"/>
    </source>
</evidence>
<dbReference type="InterPro" id="IPR051798">
    <property type="entry name" value="Class-II_PLP-Dep_Aminotrans"/>
</dbReference>
<dbReference type="Pfam" id="PF00155">
    <property type="entry name" value="Aminotran_1_2"/>
    <property type="match status" value="1"/>
</dbReference>
<keyword evidence="3" id="KW-0663">Pyridoxal phosphate</keyword>
<dbReference type="AlphaFoldDB" id="A0A7W3QNB7"/>
<evidence type="ECO:0000256" key="1">
    <source>
        <dbReference type="ARBA" id="ARBA00001933"/>
    </source>
</evidence>
<sequence length="380" mass="40903">MKSIFDVPLSELRRRRSAKWTLHPSDVLPLPVAEMDVRLPSSVAAALHEAVDLSDTGYFGDRGALVEAFRGFAARHWNWHIEPGAVTTFADVGVGVIEVIRLLTRPGDGVVIMPPVYPSFYPWLDQAGVAAVPVPLVERERGGRIDLDGVERALRDGTRVVLLCHPHNPFGRIHGPDELRALARIAERHGAVVLSDEIHAPMAHPGQPVHPYLTLGEEAAATGIAFTSASKAFNLAGLKCAVAVADAQRHVLTRLPEQVPWGVGILGMVASIAAFTHEDSWLDRLNHSLAANAALLRDLLAEHLPGVTFPEPKASYLAWLDCTALDLGPDPAQVFLERGRVALSSGPTFGPHGEGHARLNFGCSPELLEQAVVRMAGALP</sequence>
<feature type="domain" description="Aminotransferase class I/classII large" evidence="6">
    <location>
        <begin position="31"/>
        <end position="374"/>
    </location>
</feature>
<comment type="cofactor">
    <cofactor evidence="1">
        <name>pyridoxal 5'-phosphate</name>
        <dbReference type="ChEBI" id="CHEBI:597326"/>
    </cofactor>
</comment>
<dbReference type="PANTHER" id="PTHR43525:SF2">
    <property type="entry name" value="CYSTATHIONINE BETA-LYASE-RELATED"/>
    <property type="match status" value="1"/>
</dbReference>
<evidence type="ECO:0000256" key="3">
    <source>
        <dbReference type="ARBA" id="ARBA00022898"/>
    </source>
</evidence>
<dbReference type="PANTHER" id="PTHR43525">
    <property type="entry name" value="PROTEIN MALY"/>
    <property type="match status" value="1"/>
</dbReference>
<reference evidence="7 8" key="1">
    <citation type="submission" date="2020-08" db="EMBL/GenBank/DDBJ databases">
        <title>Genomic Encyclopedia of Type Strains, Phase IV (KMG-IV): sequencing the most valuable type-strain genomes for metagenomic binning, comparative biology and taxonomic classification.</title>
        <authorList>
            <person name="Goeker M."/>
        </authorList>
    </citation>
    <scope>NUCLEOTIDE SEQUENCE [LARGE SCALE GENOMIC DNA]</scope>
    <source>
        <strain evidence="7 8">DSM 44197</strain>
    </source>
</reference>
<evidence type="ECO:0000256" key="2">
    <source>
        <dbReference type="ARBA" id="ARBA00012224"/>
    </source>
</evidence>
<dbReference type="InterPro" id="IPR015424">
    <property type="entry name" value="PyrdxlP-dep_Trfase"/>
</dbReference>
<gene>
    <name evidence="7" type="ORF">HNR61_005120</name>
</gene>
<dbReference type="InterPro" id="IPR004839">
    <property type="entry name" value="Aminotransferase_I/II_large"/>
</dbReference>
<evidence type="ECO:0000256" key="5">
    <source>
        <dbReference type="ARBA" id="ARBA00037974"/>
    </source>
</evidence>
<dbReference type="SUPFAM" id="SSF53383">
    <property type="entry name" value="PLP-dependent transferases"/>
    <property type="match status" value="1"/>
</dbReference>
<dbReference type="Gene3D" id="3.90.1150.10">
    <property type="entry name" value="Aspartate Aminotransferase, domain 1"/>
    <property type="match status" value="1"/>
</dbReference>
<dbReference type="CDD" id="cd00609">
    <property type="entry name" value="AAT_like"/>
    <property type="match status" value="1"/>
</dbReference>